<organism evidence="1 2">
    <name type="scientific">Cytobacillus horneckiae</name>
    <dbReference type="NCBI Taxonomy" id="549687"/>
    <lineage>
        <taxon>Bacteria</taxon>
        <taxon>Bacillati</taxon>
        <taxon>Bacillota</taxon>
        <taxon>Bacilli</taxon>
        <taxon>Bacillales</taxon>
        <taxon>Bacillaceae</taxon>
        <taxon>Cytobacillus</taxon>
    </lineage>
</organism>
<sequence>MSLNATDMGKLYRRTEHIESLCVSESRDVDFKKEVPHYKASYQIQNEEGPFSSEGDWRVVKQNK</sequence>
<gene>
    <name evidence="1" type="ORF">CWS20_06230</name>
</gene>
<dbReference type="Proteomes" id="UP000233343">
    <property type="component" value="Unassembled WGS sequence"/>
</dbReference>
<keyword evidence="2" id="KW-1185">Reference proteome</keyword>
<name>A0A2N0ZJY4_9BACI</name>
<evidence type="ECO:0000313" key="2">
    <source>
        <dbReference type="Proteomes" id="UP000233343"/>
    </source>
</evidence>
<accession>A0A2N0ZJY4</accession>
<protein>
    <submittedName>
        <fullName evidence="1">Uncharacterized protein</fullName>
    </submittedName>
</protein>
<proteinExistence type="predicted"/>
<comment type="caution">
    <text evidence="1">The sequence shown here is derived from an EMBL/GenBank/DDBJ whole genome shotgun (WGS) entry which is preliminary data.</text>
</comment>
<reference evidence="1 2" key="1">
    <citation type="journal article" date="2010" name="Int. J. Syst. Evol. Microbiol.">
        <title>Bacillus horneckiae sp. nov., isolated from a spacecraft-assembly clean room.</title>
        <authorList>
            <person name="Vaishampayan P."/>
            <person name="Probst A."/>
            <person name="Krishnamurthi S."/>
            <person name="Ghosh S."/>
            <person name="Osman S."/>
            <person name="McDowall A."/>
            <person name="Ruckmani A."/>
            <person name="Mayilraj S."/>
            <person name="Venkateswaran K."/>
        </authorList>
    </citation>
    <scope>NUCLEOTIDE SEQUENCE [LARGE SCALE GENOMIC DNA]</scope>
    <source>
        <strain evidence="2">1PO1SC</strain>
    </source>
</reference>
<evidence type="ECO:0000313" key="1">
    <source>
        <dbReference type="EMBL" id="PKG29827.1"/>
    </source>
</evidence>
<dbReference type="AlphaFoldDB" id="A0A2N0ZJY4"/>
<dbReference type="EMBL" id="PISD01000011">
    <property type="protein sequence ID" value="PKG29827.1"/>
    <property type="molecule type" value="Genomic_DNA"/>
</dbReference>